<evidence type="ECO:0000313" key="4">
    <source>
        <dbReference type="Proteomes" id="UP000509704"/>
    </source>
</evidence>
<protein>
    <recommendedName>
        <fullName evidence="5">Synaptonemal complex protein ZIP1</fullName>
    </recommendedName>
</protein>
<sequence>MSNFFRDNSLGFKPRSNIFSKLRVKEPDLSCDSSFGEDAGSSLMRDVFMKSHQKNVENTTSDTTVAPGDQFKPEEHFQLGSSTPKAFKSFGRVKGHVDEDDLEITEVRDVLGPNDSSASTLQTTSDEQKGKLIDDSFIHNEHLQPVDTSSNDVLLEAFTNTQKICSNLKQELQRQQTQNSKLKEQVSNSQNENKKLVERFEEYKQLLTNLEDQSKSLQDQKSAGDTTLKELKESHCIFEKKIDEYKKLINGFKLDISNFKLFKKDVDLEASKKLKEIEYLKRELNDCSGHLSEEKLKNISLLQELSKSREEIRETIIAEVTKGEHKLQDALTSFNESLNATLQEELRIKLCPGNKNFLDRIFGEITKLEGFLKSKMEDSTNLTSRHVQDKFASLNEQLLNKISEENERRNKKASESSEEFIRGQNKYLKECLGKYMEQIQAEMSSMGSVSLSSIESLTQSFEKYQAEMKNCQQYKSKISELQSEVQTLQLHKSQVLSSLGTKEAQHEQLVKKLNSKNIEISKYVELRNQLRQKVDVITTELEYHKNRLVKLNEENITIKANSENKIIVQGELLKALQTENDIVKQRTVELDTVREQNEKENINRIAQVQSLNEKLQRLNVEMVQLKAHELELEEENRNLKNSIEDDKASYDETTGELNLLQQRLIVLQADKQDVVTEKLDLQDKIDELRSSLKNMKQKIKTMENDNVTSLEDQKKKLGQGSTFNPRVRVSSIRSEQVEDVSPDAAQKEVADKGDEFDLSSSLNDDLELTNPSPIEIKTINLKKPSGSMMKPPNFSKKKLLLLDDDDSATHLKHRWKKRRA</sequence>
<evidence type="ECO:0000256" key="2">
    <source>
        <dbReference type="SAM" id="MobiDB-lite"/>
    </source>
</evidence>
<feature type="coiled-coil region" evidence="1">
    <location>
        <begin position="608"/>
        <end position="649"/>
    </location>
</feature>
<feature type="region of interest" description="Disordered" evidence="2">
    <location>
        <begin position="733"/>
        <end position="763"/>
    </location>
</feature>
<feature type="coiled-coil region" evidence="1">
    <location>
        <begin position="454"/>
        <end position="491"/>
    </location>
</feature>
<evidence type="ECO:0008006" key="5">
    <source>
        <dbReference type="Google" id="ProtNLM"/>
    </source>
</evidence>
<reference evidence="3 4" key="1">
    <citation type="submission" date="2020-07" db="EMBL/GenBank/DDBJ databases">
        <title>The yeast mating-type switching endonuclease HO is a domesticated member of an unorthodox homing genetic element family.</title>
        <authorList>
            <person name="Coughlan A.Y."/>
            <person name="Lombardi L."/>
            <person name="Braun-Galleani S."/>
            <person name="Martos A.R."/>
            <person name="Galeote V."/>
            <person name="Bigey F."/>
            <person name="Dequin S."/>
            <person name="Byrne K.P."/>
            <person name="Wolfe K.H."/>
        </authorList>
    </citation>
    <scope>NUCLEOTIDE SEQUENCE [LARGE SCALE GENOMIC DNA]</scope>
    <source>
        <strain evidence="3 4">NRRL Y-6702</strain>
    </source>
</reference>
<keyword evidence="4" id="KW-1185">Reference proteome</keyword>
<evidence type="ECO:0000256" key="1">
    <source>
        <dbReference type="SAM" id="Coils"/>
    </source>
</evidence>
<feature type="coiled-coil region" evidence="1">
    <location>
        <begin position="165"/>
        <end position="220"/>
    </location>
</feature>
<keyword evidence="1" id="KW-0175">Coiled coil</keyword>
<name>A0A7H9AWA3_ZYGMR</name>
<dbReference type="OrthoDB" id="4036563at2759"/>
<organism evidence="3 4">
    <name type="scientific">Zygotorulaspora mrakii</name>
    <name type="common">Zygosaccharomyces mrakii</name>
    <dbReference type="NCBI Taxonomy" id="42260"/>
    <lineage>
        <taxon>Eukaryota</taxon>
        <taxon>Fungi</taxon>
        <taxon>Dikarya</taxon>
        <taxon>Ascomycota</taxon>
        <taxon>Saccharomycotina</taxon>
        <taxon>Saccharomycetes</taxon>
        <taxon>Saccharomycetales</taxon>
        <taxon>Saccharomycetaceae</taxon>
        <taxon>Zygotorulaspora</taxon>
    </lineage>
</organism>
<dbReference type="RefSeq" id="XP_037142231.1">
    <property type="nucleotide sequence ID" value="XM_037286336.1"/>
</dbReference>
<dbReference type="Proteomes" id="UP000509704">
    <property type="component" value="Chromosome 1"/>
</dbReference>
<feature type="coiled-coil region" evidence="1">
    <location>
        <begin position="678"/>
        <end position="712"/>
    </location>
</feature>
<accession>A0A7H9AWA3</accession>
<gene>
    <name evidence="3" type="ORF">HG535_0A04430</name>
</gene>
<evidence type="ECO:0000313" key="3">
    <source>
        <dbReference type="EMBL" id="QLG70503.1"/>
    </source>
</evidence>
<feature type="compositionally biased region" description="Basic and acidic residues" evidence="2">
    <location>
        <begin position="745"/>
        <end position="755"/>
    </location>
</feature>
<dbReference type="KEGG" id="zmk:HG535_0A04430"/>
<dbReference type="GeneID" id="59234139"/>
<proteinExistence type="predicted"/>
<dbReference type="EMBL" id="CP058604">
    <property type="protein sequence ID" value="QLG70503.1"/>
    <property type="molecule type" value="Genomic_DNA"/>
</dbReference>
<dbReference type="AlphaFoldDB" id="A0A7H9AWA3"/>